<dbReference type="Gene3D" id="3.40.50.300">
    <property type="entry name" value="P-loop containing nucleotide triphosphate hydrolases"/>
    <property type="match status" value="2"/>
</dbReference>
<evidence type="ECO:0000313" key="9">
    <source>
        <dbReference type="EMBL" id="CAI5757430.1"/>
    </source>
</evidence>
<dbReference type="Proteomes" id="UP001152885">
    <property type="component" value="Unassembled WGS sequence"/>
</dbReference>
<dbReference type="GO" id="GO:0005524">
    <property type="term" value="F:ATP binding"/>
    <property type="evidence" value="ECO:0007669"/>
    <property type="project" value="UniProtKB-KW"/>
</dbReference>
<organism evidence="9 10">
    <name type="scientific">Candida verbasci</name>
    <dbReference type="NCBI Taxonomy" id="1227364"/>
    <lineage>
        <taxon>Eukaryota</taxon>
        <taxon>Fungi</taxon>
        <taxon>Dikarya</taxon>
        <taxon>Ascomycota</taxon>
        <taxon>Saccharomycotina</taxon>
        <taxon>Pichiomycetes</taxon>
        <taxon>Debaryomycetaceae</taxon>
        <taxon>Candida/Lodderomyces clade</taxon>
        <taxon>Candida</taxon>
    </lineage>
</organism>
<feature type="domain" description="Helicase ATP-binding" evidence="7">
    <location>
        <begin position="170"/>
        <end position="367"/>
    </location>
</feature>
<evidence type="ECO:0000313" key="10">
    <source>
        <dbReference type="Proteomes" id="UP001152885"/>
    </source>
</evidence>
<dbReference type="Pfam" id="PF00270">
    <property type="entry name" value="DEAD"/>
    <property type="match status" value="1"/>
</dbReference>
<keyword evidence="3" id="KW-0378">Hydrolase</keyword>
<evidence type="ECO:0000256" key="4">
    <source>
        <dbReference type="ARBA" id="ARBA00022806"/>
    </source>
</evidence>
<keyword evidence="4" id="KW-0347">Helicase</keyword>
<evidence type="ECO:0000256" key="2">
    <source>
        <dbReference type="ARBA" id="ARBA00022741"/>
    </source>
</evidence>
<dbReference type="AlphaFoldDB" id="A0A9W4TW45"/>
<keyword evidence="2" id="KW-0547">Nucleotide-binding</keyword>
<dbReference type="GO" id="GO:0003676">
    <property type="term" value="F:nucleic acid binding"/>
    <property type="evidence" value="ECO:0007669"/>
    <property type="project" value="InterPro"/>
</dbReference>
<gene>
    <name evidence="9" type="ORF">CANVERA_P1944</name>
</gene>
<dbReference type="InterPro" id="IPR027417">
    <property type="entry name" value="P-loop_NTPase"/>
</dbReference>
<dbReference type="EMBL" id="CANTUO010000001">
    <property type="protein sequence ID" value="CAI5757430.1"/>
    <property type="molecule type" value="Genomic_DNA"/>
</dbReference>
<evidence type="ECO:0000256" key="6">
    <source>
        <dbReference type="SAM" id="MobiDB-lite"/>
    </source>
</evidence>
<dbReference type="GO" id="GO:0016787">
    <property type="term" value="F:hydrolase activity"/>
    <property type="evidence" value="ECO:0007669"/>
    <property type="project" value="UniProtKB-KW"/>
</dbReference>
<dbReference type="InterPro" id="IPR011545">
    <property type="entry name" value="DEAD/DEAH_box_helicase_dom"/>
</dbReference>
<dbReference type="SUPFAM" id="SSF52540">
    <property type="entry name" value="P-loop containing nucleoside triphosphate hydrolases"/>
    <property type="match status" value="1"/>
</dbReference>
<dbReference type="SMART" id="SM00487">
    <property type="entry name" value="DEXDc"/>
    <property type="match status" value="1"/>
</dbReference>
<dbReference type="Pfam" id="PF00271">
    <property type="entry name" value="Helicase_C"/>
    <property type="match status" value="1"/>
</dbReference>
<evidence type="ECO:0000259" key="7">
    <source>
        <dbReference type="PROSITE" id="PS51192"/>
    </source>
</evidence>
<dbReference type="GO" id="GO:0003724">
    <property type="term" value="F:RNA helicase activity"/>
    <property type="evidence" value="ECO:0007669"/>
    <property type="project" value="UniProtKB-EC"/>
</dbReference>
<evidence type="ECO:0000259" key="8">
    <source>
        <dbReference type="PROSITE" id="PS51194"/>
    </source>
</evidence>
<keyword evidence="10" id="KW-1185">Reference proteome</keyword>
<evidence type="ECO:0000256" key="5">
    <source>
        <dbReference type="ARBA" id="ARBA00022840"/>
    </source>
</evidence>
<name>A0A9W4TW45_9ASCO</name>
<dbReference type="PANTHER" id="PTHR47958">
    <property type="entry name" value="ATP-DEPENDENT RNA HELICASE DBP3"/>
    <property type="match status" value="1"/>
</dbReference>
<sequence length="547" mass="62107">MSKRPIAIDDLLKDESITPKYIPKDKRQKLNEDEKLKQPKFVNSNPVRRSSVRDNSPPPMQSNNLKKNKPRFQFSWNTEEDTSDITPLLNSESDDDSIIQNSTHWSTKLESEMTERDWRIFKEDYNINIKTVTQNLPNPLRSWSCLNSQILKIINSLGYEEPTPIQRASIPIAISHFDVLGIAETGSGKTLAYLLPLLNYILNLDENFIKFEKLKNEALALVLVPSRELAIQITTEAERFASRLGLKVLSIIGGHEYATTINKIELDGVDIIIGTPGRLVDSIERKILSFDKNYYLVLDECDRMIDMGFEKDLTKILQTLPKSEKLNTTIDGRIFQISQRQTMMFSATLSPQIEKISKQYLINPIKISIGSTGEALTNINQKFEYGLTGESAKFTKLLKIINANISNGLIIIFANFKHVVDSLSTDLKTKGYKNVVIHGSKSQSQRELAIKEFKNGENGVKILIATDVAARGIDIPNINLVINYQMVKKFDEYIHRIGRTGRAGRSGKAITFITDDDKDVFIPLKKYLSKGNIRLPDWLYNYQQSSV</sequence>
<dbReference type="EC" id="3.6.4.13" evidence="1"/>
<feature type="compositionally biased region" description="Basic and acidic residues" evidence="6">
    <location>
        <begin position="19"/>
        <end position="37"/>
    </location>
</feature>
<feature type="region of interest" description="Disordered" evidence="6">
    <location>
        <begin position="19"/>
        <end position="71"/>
    </location>
</feature>
<dbReference type="PROSITE" id="PS51192">
    <property type="entry name" value="HELICASE_ATP_BIND_1"/>
    <property type="match status" value="1"/>
</dbReference>
<dbReference type="CDD" id="cd18787">
    <property type="entry name" value="SF2_C_DEAD"/>
    <property type="match status" value="1"/>
</dbReference>
<feature type="domain" description="Helicase C-terminal" evidence="8">
    <location>
        <begin position="393"/>
        <end position="543"/>
    </location>
</feature>
<reference evidence="9" key="1">
    <citation type="submission" date="2022-12" db="EMBL/GenBank/DDBJ databases">
        <authorList>
            <person name="Brejova B."/>
        </authorList>
    </citation>
    <scope>NUCLEOTIDE SEQUENCE</scope>
</reference>
<dbReference type="InterPro" id="IPR014001">
    <property type="entry name" value="Helicase_ATP-bd"/>
</dbReference>
<accession>A0A9W4TW45</accession>
<keyword evidence="5" id="KW-0067">ATP-binding</keyword>
<dbReference type="PROSITE" id="PS51194">
    <property type="entry name" value="HELICASE_CTER"/>
    <property type="match status" value="1"/>
</dbReference>
<dbReference type="SMART" id="SM00490">
    <property type="entry name" value="HELICc"/>
    <property type="match status" value="1"/>
</dbReference>
<evidence type="ECO:0000256" key="1">
    <source>
        <dbReference type="ARBA" id="ARBA00012552"/>
    </source>
</evidence>
<proteinExistence type="predicted"/>
<evidence type="ECO:0000256" key="3">
    <source>
        <dbReference type="ARBA" id="ARBA00022801"/>
    </source>
</evidence>
<comment type="caution">
    <text evidence="9">The sequence shown here is derived from an EMBL/GenBank/DDBJ whole genome shotgun (WGS) entry which is preliminary data.</text>
</comment>
<protein>
    <recommendedName>
        <fullName evidence="1">RNA helicase</fullName>
        <ecNumber evidence="1">3.6.4.13</ecNumber>
    </recommendedName>
</protein>
<dbReference type="OrthoDB" id="196131at2759"/>
<dbReference type="InterPro" id="IPR001650">
    <property type="entry name" value="Helicase_C-like"/>
</dbReference>